<keyword evidence="2" id="KW-1185">Reference proteome</keyword>
<dbReference type="AlphaFoldDB" id="A8ZL07"/>
<sequence length="38" mass="4385">MSQLETDNLPINETDILPEIDELDDVDLDDLLKDLQQD</sequence>
<organism evidence="1 2">
    <name type="scientific">Acaryochloris marina (strain MBIC 11017)</name>
    <dbReference type="NCBI Taxonomy" id="329726"/>
    <lineage>
        <taxon>Bacteria</taxon>
        <taxon>Bacillati</taxon>
        <taxon>Cyanobacteriota</taxon>
        <taxon>Cyanophyceae</taxon>
        <taxon>Acaryochloridales</taxon>
        <taxon>Acaryochloridaceae</taxon>
        <taxon>Acaryochloris</taxon>
    </lineage>
</organism>
<gene>
    <name evidence="1" type="ordered locus">AM1_A0357</name>
</gene>
<reference evidence="1 2" key="1">
    <citation type="journal article" date="2008" name="Proc. Natl. Acad. Sci. U.S.A.">
        <title>Niche adaptation and genome expansion in the chlorophyll d-producing cyanobacterium Acaryochloris marina.</title>
        <authorList>
            <person name="Swingley W.D."/>
            <person name="Chen M."/>
            <person name="Cheung P.C."/>
            <person name="Conrad A.L."/>
            <person name="Dejesa L.C."/>
            <person name="Hao J."/>
            <person name="Honchak B.M."/>
            <person name="Karbach L.E."/>
            <person name="Kurdoglu A."/>
            <person name="Lahiri S."/>
            <person name="Mastrian S.D."/>
            <person name="Miyashita H."/>
            <person name="Page L."/>
            <person name="Ramakrishna P."/>
            <person name="Satoh S."/>
            <person name="Sattley W.M."/>
            <person name="Shimada Y."/>
            <person name="Taylor H.L."/>
            <person name="Tomo T."/>
            <person name="Tsuchiya T."/>
            <person name="Wang Z.T."/>
            <person name="Raymond J."/>
            <person name="Mimuro M."/>
            <person name="Blankenship R.E."/>
            <person name="Touchman J.W."/>
        </authorList>
    </citation>
    <scope>NUCLEOTIDE SEQUENCE [LARGE SCALE GENOMIC DNA]</scope>
    <source>
        <strain evidence="2">MBIC 11017</strain>
        <plasmid evidence="2">Plasmid pREB1</plasmid>
    </source>
</reference>
<dbReference type="HOGENOM" id="CLU_3323270_0_0_3"/>
<name>A8ZL07_ACAM1</name>
<dbReference type="KEGG" id="amr:AM1_A0357"/>
<dbReference type="Proteomes" id="UP000000268">
    <property type="component" value="Plasmid pREB1"/>
</dbReference>
<keyword evidence="1" id="KW-0614">Plasmid</keyword>
<proteinExistence type="predicted"/>
<dbReference type="EMBL" id="CP000838">
    <property type="protein sequence ID" value="ABW31475.1"/>
    <property type="molecule type" value="Genomic_DNA"/>
</dbReference>
<protein>
    <submittedName>
        <fullName evidence="1">Uncharacterized protein</fullName>
    </submittedName>
</protein>
<evidence type="ECO:0000313" key="2">
    <source>
        <dbReference type="Proteomes" id="UP000000268"/>
    </source>
</evidence>
<accession>A8ZL07</accession>
<geneLocation type="plasmid" evidence="1 2">
    <name>pREB1</name>
</geneLocation>
<evidence type="ECO:0000313" key="1">
    <source>
        <dbReference type="EMBL" id="ABW31475.1"/>
    </source>
</evidence>